<evidence type="ECO:0000313" key="1">
    <source>
        <dbReference type="EMBL" id="MDQ0174860.1"/>
    </source>
</evidence>
<protein>
    <submittedName>
        <fullName evidence="1">Uncharacterized protein</fullName>
    </submittedName>
</protein>
<comment type="caution">
    <text evidence="1">The sequence shown here is derived from an EMBL/GenBank/DDBJ whole genome shotgun (WGS) entry which is preliminary data.</text>
</comment>
<evidence type="ECO:0000313" key="2">
    <source>
        <dbReference type="Proteomes" id="UP001223586"/>
    </source>
</evidence>
<dbReference type="RefSeq" id="WP_307226688.1">
    <property type="nucleotide sequence ID" value="NZ_JAUSTT010000003.1"/>
</dbReference>
<proteinExistence type="predicted"/>
<dbReference type="Proteomes" id="UP001223586">
    <property type="component" value="Unassembled WGS sequence"/>
</dbReference>
<sequence length="140" mass="16800">MDSNHKYYSITSRLLEEELLNNEINQIIWEFALENLTTNTANIDLLENKSTELIGEWLKWKKIYDQTEKVEDKFILINKILSFFNKIINLSSKKDDYSFIFSWISRERKKSKLLALNKQVSVLDEIETFFYQLNNYNCII</sequence>
<dbReference type="EMBL" id="JAUSTT010000003">
    <property type="protein sequence ID" value="MDQ0174860.1"/>
    <property type="molecule type" value="Genomic_DNA"/>
</dbReference>
<keyword evidence="2" id="KW-1185">Reference proteome</keyword>
<accession>A0ABT9WNS7</accession>
<organism evidence="1 2">
    <name type="scientific">Bacillus chungangensis</name>
    <dbReference type="NCBI Taxonomy" id="587633"/>
    <lineage>
        <taxon>Bacteria</taxon>
        <taxon>Bacillati</taxon>
        <taxon>Bacillota</taxon>
        <taxon>Bacilli</taxon>
        <taxon>Bacillales</taxon>
        <taxon>Bacillaceae</taxon>
        <taxon>Bacillus</taxon>
    </lineage>
</organism>
<name>A0ABT9WNS7_9BACI</name>
<reference evidence="1 2" key="1">
    <citation type="submission" date="2023-07" db="EMBL/GenBank/DDBJ databases">
        <title>Genomic Encyclopedia of Type Strains, Phase IV (KMG-IV): sequencing the most valuable type-strain genomes for metagenomic binning, comparative biology and taxonomic classification.</title>
        <authorList>
            <person name="Goeker M."/>
        </authorList>
    </citation>
    <scope>NUCLEOTIDE SEQUENCE [LARGE SCALE GENOMIC DNA]</scope>
    <source>
        <strain evidence="1 2">DSM 23837</strain>
    </source>
</reference>
<gene>
    <name evidence="1" type="ORF">J2S08_000694</name>
</gene>